<evidence type="ECO:0000313" key="1">
    <source>
        <dbReference type="EMBL" id="SAL55893.1"/>
    </source>
</evidence>
<protein>
    <submittedName>
        <fullName evidence="1">Uncharacterized protein</fullName>
    </submittedName>
</protein>
<evidence type="ECO:0000313" key="2">
    <source>
        <dbReference type="Proteomes" id="UP000054893"/>
    </source>
</evidence>
<sequence length="452" mass="50500">MPVAAYAHAPDNNSKQAGFAISGTGDHHYGANSVGVWFPSGRIRLGLSNTLTDMTDQKFTGVGIVDAELSPSDLDIAKDIYSRMCRAAVEEPRSDLQVDPMMSYSVGCVVDEQVIEHQGRIGDLPKELAYLINDFYLKSLKLDTDRARIVAKFDAQVVEVSRAKSKFLVAISFKNGGNYPIELQTPDQWKKQFAERLEVSGFSTGGGEWRADLAGTTLINKADYPTETVDLPMGVSGTFVTILPGESVVYKFIAVPTGKVPKGTYKFNVLVVTSIDAKGVFPSMGRVNFVSPKVSRDVTFDADFPSTSQEWNEYEARHRQDMSSFPVKPGETFAEDGFYRYVIHSQRSRFVFSGRKGEVARSYTAIVNEKGEPMDGSPHWIWEADRALEDYCIVNNPCPRDGRWTWASNNSFRDYVGNNNRFFERRFVAGELMPELELNGTLSHYSWTWIGV</sequence>
<organism evidence="1 2">
    <name type="scientific">Caballeronia sordidicola</name>
    <name type="common">Burkholderia sordidicola</name>
    <dbReference type="NCBI Taxonomy" id="196367"/>
    <lineage>
        <taxon>Bacteria</taxon>
        <taxon>Pseudomonadati</taxon>
        <taxon>Pseudomonadota</taxon>
        <taxon>Betaproteobacteria</taxon>
        <taxon>Burkholderiales</taxon>
        <taxon>Burkholderiaceae</taxon>
        <taxon>Caballeronia</taxon>
    </lineage>
</organism>
<reference evidence="1 2" key="1">
    <citation type="submission" date="2016-01" db="EMBL/GenBank/DDBJ databases">
        <authorList>
            <person name="Oliw E.H."/>
        </authorList>
    </citation>
    <scope>NUCLEOTIDE SEQUENCE [LARGE SCALE GENOMIC DNA]</scope>
    <source>
        <strain evidence="1">LMG 22029</strain>
    </source>
</reference>
<accession>A0A158IHP2</accession>
<gene>
    <name evidence="1" type="ORF">AWB64_06194</name>
</gene>
<dbReference type="RefSeq" id="WP_167353952.1">
    <property type="nucleotide sequence ID" value="NZ_FCOC02000045.1"/>
</dbReference>
<name>A0A158IHP2_CABSO</name>
<dbReference type="EMBL" id="FCOC02000045">
    <property type="protein sequence ID" value="SAL55893.1"/>
    <property type="molecule type" value="Genomic_DNA"/>
</dbReference>
<dbReference type="AlphaFoldDB" id="A0A158IHP2"/>
<proteinExistence type="predicted"/>
<dbReference type="Proteomes" id="UP000054893">
    <property type="component" value="Unassembled WGS sequence"/>
</dbReference>